<proteinExistence type="predicted"/>
<keyword evidence="2" id="KW-0238">DNA-binding</keyword>
<sequence length="277" mass="30749">MDPVKTAIWCIESRFASELSLDEIAEVSGVSRFHLCRAFGASTGRSIMRYVRERRLTEAARQLADGAPDILSVALSWGYGSHEAFTRAFREQFGMTPEALRARRDLSIIRLSEPLPMQAETSITLPEPRIEQGKPMLIAGLGGSFSVGKVEGIPALWQRFAPHIGHVPGQLGYTTYGVSLNCDDNGNFDYIAGVAVSDFDNLPAEFARTRVPAQTYAIFEHRGHVTAIKRTYEAIWRDWLPKSGRKPADGPTLERMDQRFDPATGNGVLEIWLALQP</sequence>
<dbReference type="SMART" id="SM00871">
    <property type="entry name" value="AraC_E_bind"/>
    <property type="match status" value="1"/>
</dbReference>
<evidence type="ECO:0000259" key="4">
    <source>
        <dbReference type="PROSITE" id="PS01124"/>
    </source>
</evidence>
<dbReference type="SUPFAM" id="SSF46689">
    <property type="entry name" value="Homeodomain-like"/>
    <property type="match status" value="2"/>
</dbReference>
<dbReference type="InterPro" id="IPR029442">
    <property type="entry name" value="GyrI-like"/>
</dbReference>
<dbReference type="Pfam" id="PF12833">
    <property type="entry name" value="HTH_18"/>
    <property type="match status" value="1"/>
</dbReference>
<evidence type="ECO:0000256" key="2">
    <source>
        <dbReference type="ARBA" id="ARBA00023125"/>
    </source>
</evidence>
<dbReference type="Pfam" id="PF06445">
    <property type="entry name" value="GyrI-like"/>
    <property type="match status" value="1"/>
</dbReference>
<dbReference type="InterPro" id="IPR011256">
    <property type="entry name" value="Reg_factor_effector_dom_sf"/>
</dbReference>
<dbReference type="GO" id="GO:0043565">
    <property type="term" value="F:sequence-specific DNA binding"/>
    <property type="evidence" value="ECO:0007669"/>
    <property type="project" value="InterPro"/>
</dbReference>
<protein>
    <submittedName>
        <fullName evidence="5">AraC family transcriptional regulator</fullName>
    </submittedName>
</protein>
<dbReference type="PROSITE" id="PS00041">
    <property type="entry name" value="HTH_ARAC_FAMILY_1"/>
    <property type="match status" value="1"/>
</dbReference>
<keyword evidence="6" id="KW-1185">Reference proteome</keyword>
<dbReference type="PANTHER" id="PTHR47504">
    <property type="entry name" value="RIGHT ORIGIN-BINDING PROTEIN"/>
    <property type="match status" value="1"/>
</dbReference>
<dbReference type="SUPFAM" id="SSF55136">
    <property type="entry name" value="Probable bacterial effector-binding domain"/>
    <property type="match status" value="1"/>
</dbReference>
<organism evidence="5 6">
    <name type="scientific">Bosea spartocytisi</name>
    <dbReference type="NCBI Taxonomy" id="2773451"/>
    <lineage>
        <taxon>Bacteria</taxon>
        <taxon>Pseudomonadati</taxon>
        <taxon>Pseudomonadota</taxon>
        <taxon>Alphaproteobacteria</taxon>
        <taxon>Hyphomicrobiales</taxon>
        <taxon>Boseaceae</taxon>
        <taxon>Bosea</taxon>
    </lineage>
</organism>
<dbReference type="Gene3D" id="1.10.10.60">
    <property type="entry name" value="Homeodomain-like"/>
    <property type="match status" value="2"/>
</dbReference>
<dbReference type="InterPro" id="IPR020449">
    <property type="entry name" value="Tscrpt_reg_AraC-type_HTH"/>
</dbReference>
<evidence type="ECO:0000313" key="5">
    <source>
        <dbReference type="EMBL" id="MBD3847813.1"/>
    </source>
</evidence>
<dbReference type="PANTHER" id="PTHR47504:SF5">
    <property type="entry name" value="RIGHT ORIGIN-BINDING PROTEIN"/>
    <property type="match status" value="1"/>
</dbReference>
<dbReference type="EMBL" id="JACXWY010000013">
    <property type="protein sequence ID" value="MBD3847813.1"/>
    <property type="molecule type" value="Genomic_DNA"/>
</dbReference>
<dbReference type="SMART" id="SM00342">
    <property type="entry name" value="HTH_ARAC"/>
    <property type="match status" value="1"/>
</dbReference>
<feature type="domain" description="HTH araC/xylS-type" evidence="4">
    <location>
        <begin position="5"/>
        <end position="103"/>
    </location>
</feature>
<dbReference type="GO" id="GO:0003700">
    <property type="term" value="F:DNA-binding transcription factor activity"/>
    <property type="evidence" value="ECO:0007669"/>
    <property type="project" value="InterPro"/>
</dbReference>
<reference evidence="5" key="1">
    <citation type="submission" date="2020-09" db="EMBL/GenBank/DDBJ databases">
        <title>Bosea spartocytisi sp. nov. a root nodule endophyte of Spartocytisus supranubius in the high mountain ecosystem fo the Teide National Park (Canary Islands, Spain).</title>
        <authorList>
            <person name="Pulido-Suarez L."/>
            <person name="Peix A."/>
            <person name="Igual J.M."/>
            <person name="Socas-Perez N."/>
            <person name="Velazquez E."/>
            <person name="Flores-Felix J.D."/>
            <person name="Leon-Barrios M."/>
        </authorList>
    </citation>
    <scope>NUCLEOTIDE SEQUENCE</scope>
    <source>
        <strain evidence="5">SSUT16</strain>
    </source>
</reference>
<dbReference type="PRINTS" id="PR00032">
    <property type="entry name" value="HTHARAC"/>
</dbReference>
<dbReference type="Proteomes" id="UP000619295">
    <property type="component" value="Unassembled WGS sequence"/>
</dbReference>
<dbReference type="PROSITE" id="PS01124">
    <property type="entry name" value="HTH_ARAC_FAMILY_2"/>
    <property type="match status" value="1"/>
</dbReference>
<dbReference type="RefSeq" id="WP_191125119.1">
    <property type="nucleotide sequence ID" value="NZ_JACXWY010000013.1"/>
</dbReference>
<dbReference type="Gene3D" id="3.20.80.10">
    <property type="entry name" value="Regulatory factor, effector binding domain"/>
    <property type="match status" value="1"/>
</dbReference>
<gene>
    <name evidence="5" type="ORF">IED13_19100</name>
</gene>
<dbReference type="InterPro" id="IPR009057">
    <property type="entry name" value="Homeodomain-like_sf"/>
</dbReference>
<dbReference type="InterPro" id="IPR018060">
    <property type="entry name" value="HTH_AraC"/>
</dbReference>
<name>A0A927I2N9_9HYPH</name>
<dbReference type="InterPro" id="IPR018062">
    <property type="entry name" value="HTH_AraC-typ_CS"/>
</dbReference>
<accession>A0A927I2N9</accession>
<keyword evidence="3" id="KW-0804">Transcription</keyword>
<keyword evidence="1" id="KW-0805">Transcription regulation</keyword>
<comment type="caution">
    <text evidence="5">The sequence shown here is derived from an EMBL/GenBank/DDBJ whole genome shotgun (WGS) entry which is preliminary data.</text>
</comment>
<evidence type="ECO:0000313" key="6">
    <source>
        <dbReference type="Proteomes" id="UP000619295"/>
    </source>
</evidence>
<dbReference type="InterPro" id="IPR010499">
    <property type="entry name" value="AraC_E-bd"/>
</dbReference>
<evidence type="ECO:0000256" key="1">
    <source>
        <dbReference type="ARBA" id="ARBA00023015"/>
    </source>
</evidence>
<dbReference type="AlphaFoldDB" id="A0A927I2N9"/>
<dbReference type="InterPro" id="IPR050959">
    <property type="entry name" value="MarA-like"/>
</dbReference>
<evidence type="ECO:0000256" key="3">
    <source>
        <dbReference type="ARBA" id="ARBA00023163"/>
    </source>
</evidence>